<dbReference type="Proteomes" id="UP000319160">
    <property type="component" value="Unassembled WGS sequence"/>
</dbReference>
<gene>
    <name evidence="1" type="ORF">FHL15_000420</name>
</gene>
<protein>
    <submittedName>
        <fullName evidence="1">Uncharacterized protein</fullName>
    </submittedName>
</protein>
<accession>A0A553IFW4</accession>
<dbReference type="AlphaFoldDB" id="A0A553IFW4"/>
<dbReference type="OrthoDB" id="4658369at2759"/>
<organism evidence="1 2">
    <name type="scientific">Xylaria flabelliformis</name>
    <dbReference type="NCBI Taxonomy" id="2512241"/>
    <lineage>
        <taxon>Eukaryota</taxon>
        <taxon>Fungi</taxon>
        <taxon>Dikarya</taxon>
        <taxon>Ascomycota</taxon>
        <taxon>Pezizomycotina</taxon>
        <taxon>Sordariomycetes</taxon>
        <taxon>Xylariomycetidae</taxon>
        <taxon>Xylariales</taxon>
        <taxon>Xylariaceae</taxon>
        <taxon>Xylaria</taxon>
    </lineage>
</organism>
<keyword evidence="2" id="KW-1185">Reference proteome</keyword>
<evidence type="ECO:0000313" key="2">
    <source>
        <dbReference type="Proteomes" id="UP000319160"/>
    </source>
</evidence>
<proteinExistence type="predicted"/>
<reference evidence="2" key="1">
    <citation type="submission" date="2019-06" db="EMBL/GenBank/DDBJ databases">
        <title>Draft genome sequence of the griseofulvin-producing fungus Xylaria cubensis strain G536.</title>
        <authorList>
            <person name="Mead M.E."/>
            <person name="Raja H.A."/>
            <person name="Steenwyk J.L."/>
            <person name="Knowles S.L."/>
            <person name="Oberlies N.H."/>
            <person name="Rokas A."/>
        </authorList>
    </citation>
    <scope>NUCLEOTIDE SEQUENCE [LARGE SCALE GENOMIC DNA]</scope>
    <source>
        <strain evidence="2">G536</strain>
    </source>
</reference>
<sequence length="106" mass="12106">MRRKIKVKDCTDEKIVEIYKEEAGLSCKIPRWIDVEDVQVNTSECTAAIAVDMSTSRGHVRVFDKRGEQVDMVGQSHRGHTVILWVGDGYEYDCFGPCRIATLERE</sequence>
<evidence type="ECO:0000313" key="1">
    <source>
        <dbReference type="EMBL" id="TRX99078.1"/>
    </source>
</evidence>
<comment type="caution">
    <text evidence="1">The sequence shown here is derived from an EMBL/GenBank/DDBJ whole genome shotgun (WGS) entry which is preliminary data.</text>
</comment>
<dbReference type="EMBL" id="VFLP01000001">
    <property type="protein sequence ID" value="TRX99078.1"/>
    <property type="molecule type" value="Genomic_DNA"/>
</dbReference>
<name>A0A553IFW4_9PEZI</name>